<dbReference type="InterPro" id="IPR036890">
    <property type="entry name" value="HATPase_C_sf"/>
</dbReference>
<dbReference type="Gene3D" id="3.30.565.10">
    <property type="entry name" value="Histidine kinase-like ATPase, C-terminal domain"/>
    <property type="match status" value="1"/>
</dbReference>
<proteinExistence type="predicted"/>
<dbReference type="InterPro" id="IPR003661">
    <property type="entry name" value="HisK_dim/P_dom"/>
</dbReference>
<dbReference type="CDD" id="cd00075">
    <property type="entry name" value="HATPase"/>
    <property type="match status" value="1"/>
</dbReference>
<dbReference type="InterPro" id="IPR036097">
    <property type="entry name" value="HisK_dim/P_sf"/>
</dbReference>
<dbReference type="PRINTS" id="PR00344">
    <property type="entry name" value="BCTRLSENSOR"/>
</dbReference>
<keyword evidence="11" id="KW-0812">Transmembrane</keyword>
<evidence type="ECO:0000256" key="6">
    <source>
        <dbReference type="ARBA" id="ARBA00022741"/>
    </source>
</evidence>
<dbReference type="RefSeq" id="WP_064211114.1">
    <property type="nucleotide sequence ID" value="NZ_CP118776.1"/>
</dbReference>
<name>A0AAX3W6P1_MAMLE</name>
<evidence type="ECO:0000256" key="4">
    <source>
        <dbReference type="ARBA" id="ARBA00022553"/>
    </source>
</evidence>
<sequence length="490" mass="56606">MKSFKKIIILNIIFALTVSVLIGWVLNKNYTTRIHQRLDATKEIIDLKIGTFITQADSISESLTTILSNTNNEDFINKFLEDNHTRYTWIDHIYIIDNQDNIVYDSKGKGYTDIEEYQTYKHRFPVSNKDELRTKKKSLKNSDILLLTTQLKVKNKDYTSAVEINMNAFQDEIKLISNRFNINIQSINGTEIYQIGPEFKNSKSINYVYKDLPFLINISGQYFFISRIVIPSLLIFLVIFLLLTIVALVYKSRLERIEHERLIEQANNEKLRLIGTLAANTAHEIKNPLTSINGFIELTRMKYDKNKLDTHFNIITEELERINDIVTQFLYLGKPTNLEYKNINIVQTIQDVEAFLEYELEQNNINVILNLPDKPVYSYLSEDQLKQILINLFQNSKDALLQTTNANITINLNIDSNNNITLEFKDNGTGITKETIQNIFEPFFTTKSSGSGLGLYLSKKLIEDWNGKIYVHSEEGEGTTFTISLPVSKN</sequence>
<dbReference type="PANTHER" id="PTHR43065">
    <property type="entry name" value="SENSOR HISTIDINE KINASE"/>
    <property type="match status" value="1"/>
</dbReference>
<comment type="subcellular location">
    <subcellularLocation>
        <location evidence="2">Membrane</location>
        <topology evidence="2">Multi-pass membrane protein</topology>
    </subcellularLocation>
</comment>
<evidence type="ECO:0000256" key="3">
    <source>
        <dbReference type="ARBA" id="ARBA00012438"/>
    </source>
</evidence>
<keyword evidence="4" id="KW-0597">Phosphoprotein</keyword>
<dbReference type="Gene3D" id="1.10.287.130">
    <property type="match status" value="1"/>
</dbReference>
<evidence type="ECO:0000313" key="14">
    <source>
        <dbReference type="Proteomes" id="UP001223261"/>
    </source>
</evidence>
<dbReference type="SMART" id="SM00388">
    <property type="entry name" value="HisKA"/>
    <property type="match status" value="1"/>
</dbReference>
<evidence type="ECO:0000256" key="9">
    <source>
        <dbReference type="ARBA" id="ARBA00023012"/>
    </source>
</evidence>
<accession>A0AAX3W6P1</accession>
<feature type="domain" description="Histidine kinase" evidence="12">
    <location>
        <begin position="280"/>
        <end position="489"/>
    </location>
</feature>
<evidence type="ECO:0000256" key="7">
    <source>
        <dbReference type="ARBA" id="ARBA00022777"/>
    </source>
</evidence>
<keyword evidence="5" id="KW-0808">Transferase</keyword>
<keyword evidence="6" id="KW-0547">Nucleotide-binding</keyword>
<evidence type="ECO:0000256" key="5">
    <source>
        <dbReference type="ARBA" id="ARBA00022679"/>
    </source>
</evidence>
<dbReference type="SUPFAM" id="SSF47384">
    <property type="entry name" value="Homodimeric domain of signal transducing histidine kinase"/>
    <property type="match status" value="1"/>
</dbReference>
<dbReference type="PANTHER" id="PTHR43065:SF10">
    <property type="entry name" value="PEROXIDE STRESS-ACTIVATED HISTIDINE KINASE MAK3"/>
    <property type="match status" value="1"/>
</dbReference>
<evidence type="ECO:0000256" key="8">
    <source>
        <dbReference type="ARBA" id="ARBA00022840"/>
    </source>
</evidence>
<feature type="transmembrane region" description="Helical" evidence="11">
    <location>
        <begin position="228"/>
        <end position="250"/>
    </location>
</feature>
<dbReference type="Pfam" id="PF00512">
    <property type="entry name" value="HisKA"/>
    <property type="match status" value="1"/>
</dbReference>
<keyword evidence="7" id="KW-0418">Kinase</keyword>
<dbReference type="InterPro" id="IPR003594">
    <property type="entry name" value="HATPase_dom"/>
</dbReference>
<keyword evidence="8 13" id="KW-0067">ATP-binding</keyword>
<reference evidence="13" key="1">
    <citation type="journal article" date="2023" name="Antibiotics">
        <title>Prevalence and Molecular Characterization of Methicillin-Resistant Staphylococci (MRS) and Mammaliicocci (MRM) in Dromedary Camels from Algeria: First Detection of SCCmec-mecC Hybrid in Methicillin-Resistant Mammaliicoccus lentus.</title>
        <authorList>
            <person name="Belhout C."/>
            <person name="Boyen F."/>
            <person name="Vereecke N."/>
            <person name="Theuns S."/>
            <person name="Taibi N."/>
            <person name="Stegger M."/>
            <person name="de la Fe-Rodriguez P.Y."/>
            <person name="Bouayad L."/>
            <person name="Elgroud R."/>
            <person name="Butaye P."/>
        </authorList>
    </citation>
    <scope>NUCLEOTIDE SEQUENCE</scope>
    <source>
        <strain evidence="13">7048</strain>
    </source>
</reference>
<dbReference type="Pfam" id="PF02518">
    <property type="entry name" value="HATPase_c"/>
    <property type="match status" value="1"/>
</dbReference>
<dbReference type="GO" id="GO:0000155">
    <property type="term" value="F:phosphorelay sensor kinase activity"/>
    <property type="evidence" value="ECO:0007669"/>
    <property type="project" value="InterPro"/>
</dbReference>
<dbReference type="GO" id="GO:0005524">
    <property type="term" value="F:ATP binding"/>
    <property type="evidence" value="ECO:0007669"/>
    <property type="project" value="UniProtKB-KW"/>
</dbReference>
<evidence type="ECO:0000256" key="10">
    <source>
        <dbReference type="ARBA" id="ARBA00023136"/>
    </source>
</evidence>
<dbReference type="InterPro" id="IPR004358">
    <property type="entry name" value="Sig_transdc_His_kin-like_C"/>
</dbReference>
<keyword evidence="11" id="KW-1133">Transmembrane helix</keyword>
<evidence type="ECO:0000256" key="1">
    <source>
        <dbReference type="ARBA" id="ARBA00000085"/>
    </source>
</evidence>
<keyword evidence="10 11" id="KW-0472">Membrane</keyword>
<comment type="catalytic activity">
    <reaction evidence="1">
        <text>ATP + protein L-histidine = ADP + protein N-phospho-L-histidine.</text>
        <dbReference type="EC" id="2.7.13.3"/>
    </reaction>
</comment>
<dbReference type="GeneID" id="99677221"/>
<gene>
    <name evidence="13" type="ORF">PYH69_04815</name>
</gene>
<evidence type="ECO:0000256" key="11">
    <source>
        <dbReference type="SAM" id="Phobius"/>
    </source>
</evidence>
<dbReference type="Proteomes" id="UP001223261">
    <property type="component" value="Chromosome"/>
</dbReference>
<dbReference type="InterPro" id="IPR005467">
    <property type="entry name" value="His_kinase_dom"/>
</dbReference>
<evidence type="ECO:0000259" key="12">
    <source>
        <dbReference type="PROSITE" id="PS50109"/>
    </source>
</evidence>
<dbReference type="SUPFAM" id="SSF55874">
    <property type="entry name" value="ATPase domain of HSP90 chaperone/DNA topoisomerase II/histidine kinase"/>
    <property type="match status" value="1"/>
</dbReference>
<dbReference type="AlphaFoldDB" id="A0AAX3W6P1"/>
<keyword evidence="9" id="KW-0902">Two-component regulatory system</keyword>
<dbReference type="EMBL" id="CP118848">
    <property type="protein sequence ID" value="WHI60958.1"/>
    <property type="molecule type" value="Genomic_DNA"/>
</dbReference>
<dbReference type="EC" id="2.7.13.3" evidence="3"/>
<protein>
    <recommendedName>
        <fullName evidence="3">histidine kinase</fullName>
        <ecNumber evidence="3">2.7.13.3</ecNumber>
    </recommendedName>
</protein>
<dbReference type="SMART" id="SM00387">
    <property type="entry name" value="HATPase_c"/>
    <property type="match status" value="1"/>
</dbReference>
<organism evidence="13 14">
    <name type="scientific">Mammaliicoccus lentus</name>
    <name type="common">Staphylococcus lentus</name>
    <dbReference type="NCBI Taxonomy" id="42858"/>
    <lineage>
        <taxon>Bacteria</taxon>
        <taxon>Bacillati</taxon>
        <taxon>Bacillota</taxon>
        <taxon>Bacilli</taxon>
        <taxon>Bacillales</taxon>
        <taxon>Staphylococcaceae</taxon>
        <taxon>Mammaliicoccus</taxon>
    </lineage>
</organism>
<feature type="transmembrane region" description="Helical" evidence="11">
    <location>
        <begin position="7"/>
        <end position="26"/>
    </location>
</feature>
<dbReference type="GO" id="GO:0016020">
    <property type="term" value="C:membrane"/>
    <property type="evidence" value="ECO:0007669"/>
    <property type="project" value="UniProtKB-SubCell"/>
</dbReference>
<dbReference type="CDD" id="cd00082">
    <property type="entry name" value="HisKA"/>
    <property type="match status" value="1"/>
</dbReference>
<dbReference type="PROSITE" id="PS50109">
    <property type="entry name" value="HIS_KIN"/>
    <property type="match status" value="1"/>
</dbReference>
<evidence type="ECO:0000313" key="13">
    <source>
        <dbReference type="EMBL" id="WHI60958.1"/>
    </source>
</evidence>
<evidence type="ECO:0000256" key="2">
    <source>
        <dbReference type="ARBA" id="ARBA00004141"/>
    </source>
</evidence>